<evidence type="ECO:0000313" key="1">
    <source>
        <dbReference type="EMBL" id="CAF2802052.1"/>
    </source>
</evidence>
<reference evidence="1" key="1">
    <citation type="submission" date="2021-02" db="EMBL/GenBank/DDBJ databases">
        <authorList>
            <person name="Bekaert M."/>
        </authorList>
    </citation>
    <scope>NUCLEOTIDE SEQUENCE</scope>
    <source>
        <strain evidence="1">IoA-00</strain>
    </source>
</reference>
<organism evidence="1 2">
    <name type="scientific">Lepeophtheirus salmonis</name>
    <name type="common">Salmon louse</name>
    <name type="synonym">Caligus salmonis</name>
    <dbReference type="NCBI Taxonomy" id="72036"/>
    <lineage>
        <taxon>Eukaryota</taxon>
        <taxon>Metazoa</taxon>
        <taxon>Ecdysozoa</taxon>
        <taxon>Arthropoda</taxon>
        <taxon>Crustacea</taxon>
        <taxon>Multicrustacea</taxon>
        <taxon>Hexanauplia</taxon>
        <taxon>Copepoda</taxon>
        <taxon>Siphonostomatoida</taxon>
        <taxon>Caligidae</taxon>
        <taxon>Lepeophtheirus</taxon>
    </lineage>
</organism>
<dbReference type="OrthoDB" id="6748606at2759"/>
<keyword evidence="2" id="KW-1185">Reference proteome</keyword>
<name>A0A7R8CF09_LEPSM</name>
<dbReference type="EMBL" id="HG994590">
    <property type="protein sequence ID" value="CAF2802052.1"/>
    <property type="molecule type" value="Genomic_DNA"/>
</dbReference>
<gene>
    <name evidence="1" type="ORF">LSAA_3358</name>
</gene>
<sequence length="141" mass="16180">MSSILNSLLLNNYLAEKYRVSCPLEFRWCITMPKICCVPGCRTGYKNEGKDPGVILDHACNGSYLEKAIDIFYIAQKFFSEMRLIDICEHFVQKFEDDLFTTADTYVLLENLSINDIPAHTDSGILFYISGYCCNIYFVHS</sequence>
<accession>A0A7R8CF09</accession>
<protein>
    <submittedName>
        <fullName evidence="1">(salmon louse) hypothetical protein</fullName>
    </submittedName>
</protein>
<dbReference type="AlphaFoldDB" id="A0A7R8CF09"/>
<evidence type="ECO:0000313" key="2">
    <source>
        <dbReference type="Proteomes" id="UP000675881"/>
    </source>
</evidence>
<dbReference type="Proteomes" id="UP000675881">
    <property type="component" value="Chromosome 11"/>
</dbReference>
<proteinExistence type="predicted"/>